<reference evidence="1 2" key="1">
    <citation type="submission" date="2016-12" db="EMBL/GenBank/DDBJ databases">
        <title>Genomic comparison of strains in the 'Actinomyces naeslundii' group.</title>
        <authorList>
            <person name="Mughal S.R."/>
            <person name="Do T."/>
            <person name="Gilbert S.C."/>
            <person name="Witherden E.A."/>
            <person name="Didelot X."/>
            <person name="Beighton D."/>
        </authorList>
    </citation>
    <scope>NUCLEOTIDE SEQUENCE [LARGE SCALE GENOMIC DNA]</scope>
    <source>
        <strain evidence="1 2">G53E</strain>
    </source>
</reference>
<evidence type="ECO:0000313" key="2">
    <source>
        <dbReference type="Proteomes" id="UP000186769"/>
    </source>
</evidence>
<evidence type="ECO:0000313" key="1">
    <source>
        <dbReference type="EMBL" id="OLO79709.1"/>
    </source>
</evidence>
<dbReference type="Proteomes" id="UP000186769">
    <property type="component" value="Unassembled WGS sequence"/>
</dbReference>
<organism evidence="1 2">
    <name type="scientific">Actinomyces oris</name>
    <dbReference type="NCBI Taxonomy" id="544580"/>
    <lineage>
        <taxon>Bacteria</taxon>
        <taxon>Bacillati</taxon>
        <taxon>Actinomycetota</taxon>
        <taxon>Actinomycetes</taxon>
        <taxon>Actinomycetales</taxon>
        <taxon>Actinomycetaceae</taxon>
        <taxon>Actinomyces</taxon>
    </lineage>
</organism>
<proteinExistence type="predicted"/>
<gene>
    <name evidence="1" type="ORF">BKH15_01315</name>
</gene>
<sequence length="61" mass="6641">MPPSITETTPAVRDPLLDKSTEGVLKAMMCITSWPSVLPGQLAGPAWFSCAARRRGAWRRA</sequence>
<dbReference type="EMBL" id="MSKW01000002">
    <property type="protein sequence ID" value="OLO79709.1"/>
    <property type="molecule type" value="Genomic_DNA"/>
</dbReference>
<dbReference type="AlphaFoldDB" id="A0A1Q8XHC1"/>
<accession>A0A1Q8XHC1</accession>
<name>A0A1Q8XHC1_9ACTO</name>
<comment type="caution">
    <text evidence="1">The sequence shown here is derived from an EMBL/GenBank/DDBJ whole genome shotgun (WGS) entry which is preliminary data.</text>
</comment>
<protein>
    <submittedName>
        <fullName evidence="1">Uncharacterized protein</fullName>
    </submittedName>
</protein>